<evidence type="ECO:0000313" key="2">
    <source>
        <dbReference type="EMBL" id="CAA7600422.1"/>
    </source>
</evidence>
<sequence>MPPVGAGAAAHTLYVHRVYLYVHRVFVCTPCIRMYTVCTHMYSVYVPCVLVCIRFVLRGIFRK</sequence>
<protein>
    <submittedName>
        <fullName evidence="2">Uncharacterized protein</fullName>
    </submittedName>
</protein>
<reference evidence="2" key="2">
    <citation type="submission" date="2020-01" db="EMBL/GenBank/DDBJ databases">
        <authorList>
            <person name="Hornung B."/>
        </authorList>
    </citation>
    <scope>NUCLEOTIDE SEQUENCE</scope>
    <source>
        <strain evidence="2">PacBioINE</strain>
    </source>
</reference>
<dbReference type="Proteomes" id="UP001071230">
    <property type="component" value="Unassembled WGS sequence"/>
</dbReference>
<evidence type="ECO:0000256" key="1">
    <source>
        <dbReference type="SAM" id="Phobius"/>
    </source>
</evidence>
<proteinExistence type="predicted"/>
<gene>
    <name evidence="3" type="ORF">DEACI_1005</name>
    <name evidence="2" type="ORF">DEACI_1075</name>
</gene>
<keyword evidence="4" id="KW-1185">Reference proteome</keyword>
<dbReference type="AlphaFoldDB" id="A0A8S0WET0"/>
<reference evidence="3" key="1">
    <citation type="submission" date="2014-11" db="EMBL/GenBank/DDBJ databases">
        <authorList>
            <person name="Hornung B.V."/>
        </authorList>
    </citation>
    <scope>NUCLEOTIDE SEQUENCE</scope>
    <source>
        <strain evidence="3">INE</strain>
    </source>
</reference>
<dbReference type="Proteomes" id="UP000836597">
    <property type="component" value="Chromosome"/>
</dbReference>
<name>A0A8S0WET0_9FIRM</name>
<dbReference type="EMBL" id="CDGJ01000032">
    <property type="protein sequence ID" value="CEJ06556.1"/>
    <property type="molecule type" value="Genomic_DNA"/>
</dbReference>
<keyword evidence="1" id="KW-0812">Transmembrane</keyword>
<feature type="transmembrane region" description="Helical" evidence="1">
    <location>
        <begin position="42"/>
        <end position="61"/>
    </location>
</feature>
<keyword evidence="1" id="KW-0472">Membrane</keyword>
<evidence type="ECO:0000313" key="4">
    <source>
        <dbReference type="Proteomes" id="UP001071230"/>
    </source>
</evidence>
<keyword evidence="1" id="KW-1133">Transmembrane helix</keyword>
<dbReference type="KEGG" id="aacx:DEACI_1075"/>
<evidence type="ECO:0000313" key="3">
    <source>
        <dbReference type="EMBL" id="CEJ06556.1"/>
    </source>
</evidence>
<organism evidence="2">
    <name type="scientific">Acididesulfobacillus acetoxydans</name>
    <dbReference type="NCBI Taxonomy" id="1561005"/>
    <lineage>
        <taxon>Bacteria</taxon>
        <taxon>Bacillati</taxon>
        <taxon>Bacillota</taxon>
        <taxon>Clostridia</taxon>
        <taxon>Eubacteriales</taxon>
        <taxon>Peptococcaceae</taxon>
        <taxon>Acididesulfobacillus</taxon>
    </lineage>
</organism>
<accession>A0A8S0WET0</accession>
<dbReference type="EMBL" id="LR746496">
    <property type="protein sequence ID" value="CAA7600422.1"/>
    <property type="molecule type" value="Genomic_DNA"/>
</dbReference>